<keyword evidence="1" id="KW-1133">Transmembrane helix</keyword>
<evidence type="ECO:0000256" key="1">
    <source>
        <dbReference type="SAM" id="Phobius"/>
    </source>
</evidence>
<dbReference type="AlphaFoldDB" id="A0AAI8QBC7"/>
<feature type="transmembrane region" description="Helical" evidence="1">
    <location>
        <begin position="267"/>
        <end position="286"/>
    </location>
</feature>
<keyword evidence="1" id="KW-0472">Membrane</keyword>
<feature type="transmembrane region" description="Helical" evidence="1">
    <location>
        <begin position="223"/>
        <end position="247"/>
    </location>
</feature>
<accession>A0AAI8QBC7</accession>
<keyword evidence="3" id="KW-1185">Reference proteome</keyword>
<dbReference type="RefSeq" id="WP_015684787.1">
    <property type="nucleotide sequence ID" value="NC_017082.1"/>
</dbReference>
<keyword evidence="1" id="KW-0812">Transmembrane</keyword>
<sequence>MPKKPCTALTLLFASVLAGLFILQFGTFIDHATPSLIDDHDILYPLGDKSTATLQEIWTDLKNTDEYQELATKGAATRFRPAFYVFKSIQTYLFGSNIRLWYIANFLLYLSTTTLIFSLVLRTFGIPSALLFAAFYLGHKSWADIFPRLGPVEIECIMVGTPLIWLLWRWIETGRTSALYLAIPTALLFGAMKEADSPLMIAIGGLLVACGFLSGMRRMVAAGAVLLVTGAIVFVVMLLITAGAASSGMVSPWGPLQSYWHHRRHDSLAWLVLIPIPVLAAVPYVRGFDQLKISRGELAALVLASVSVEILRLTLYYISHSMTYDGANDAIGMRYGYPLALMQALVAAIVFGRLAKAGDRTIAPRTGGIAIACCLAVLIINKGLFSPNVLKSRDWWLQFNTDTDNAVSEAARLLLEARKADKNPVLIASGPVLEWEPKLSLIMFLKRRMPDTVVYFDPGEKSVNPEYYGKLSVKWGGTPMSPELRASLSARGCVNVHVDDREYANPDCRVLNITTIANRPAP</sequence>
<dbReference type="EMBL" id="AP012279">
    <property type="protein sequence ID" value="BAL75458.1"/>
    <property type="molecule type" value="Genomic_DNA"/>
</dbReference>
<name>A0AAI8QBC7_9BRAD</name>
<feature type="transmembrane region" description="Helical" evidence="1">
    <location>
        <begin position="198"/>
        <end position="216"/>
    </location>
</feature>
<feature type="transmembrane region" description="Helical" evidence="1">
    <location>
        <begin position="89"/>
        <end position="108"/>
    </location>
</feature>
<proteinExistence type="predicted"/>
<feature type="transmembrane region" description="Helical" evidence="1">
    <location>
        <begin position="115"/>
        <end position="137"/>
    </location>
</feature>
<dbReference type="KEGG" id="brs:S23_22450"/>
<feature type="transmembrane region" description="Helical" evidence="1">
    <location>
        <begin position="367"/>
        <end position="385"/>
    </location>
</feature>
<evidence type="ECO:0000313" key="2">
    <source>
        <dbReference type="EMBL" id="BAL75458.1"/>
    </source>
</evidence>
<organism evidence="2 3">
    <name type="scientific">Bradyrhizobium cosmicum</name>
    <dbReference type="NCBI Taxonomy" id="1404864"/>
    <lineage>
        <taxon>Bacteria</taxon>
        <taxon>Pseudomonadati</taxon>
        <taxon>Pseudomonadota</taxon>
        <taxon>Alphaproteobacteria</taxon>
        <taxon>Hyphomicrobiales</taxon>
        <taxon>Nitrobacteraceae</taxon>
        <taxon>Bradyrhizobium</taxon>
    </lineage>
</organism>
<reference evidence="2 3" key="1">
    <citation type="journal article" date="2012" name="Microbes Environ.">
        <title>Complete genome sequence of Bradyrhizobium sp. S23321: insights into symbiosis evolution in soil oligotrophs.</title>
        <authorList>
            <person name="Okubo T."/>
            <person name="Tsukui T."/>
            <person name="Maita H."/>
            <person name="Okamoto S."/>
            <person name="Oshima K."/>
            <person name="Fujisawa T."/>
            <person name="Saito A."/>
            <person name="Futamata H."/>
            <person name="Hattori R."/>
            <person name="Shimomura Y."/>
            <person name="Haruta S."/>
            <person name="Morimoto S."/>
            <person name="Wang Y."/>
            <person name="Sakai Y."/>
            <person name="Hattori M."/>
            <person name="Aizawa S."/>
            <person name="Nagashima K.V.P."/>
            <person name="Masuda S."/>
            <person name="Hattori T."/>
            <person name="Yamashita A."/>
            <person name="Bao Z."/>
            <person name="Hayatsu M."/>
            <person name="Kajiya-Kanegae H."/>
            <person name="Yoshinaga I."/>
            <person name="Sakamoto K."/>
            <person name="Toyota K."/>
            <person name="Nakao M."/>
            <person name="Kohara M."/>
            <person name="Anda M."/>
            <person name="Niwa R."/>
            <person name="Jung-Hwan P."/>
            <person name="Sameshima-Saito R."/>
            <person name="Tokuda S."/>
            <person name="Yamamoto S."/>
            <person name="Yamamoto S."/>
            <person name="Yokoyama T."/>
            <person name="Akutsu T."/>
            <person name="Nakamura Y."/>
            <person name="Nakahira-Yanaka Y."/>
            <person name="Takada Hoshino Y."/>
            <person name="Hirakawa H."/>
            <person name="Mitsui H."/>
            <person name="Terasawa K."/>
            <person name="Itakura M."/>
            <person name="Sato S."/>
            <person name="Ikeda-Ohtsubo W."/>
            <person name="Sakakura N."/>
            <person name="Kaminuma E."/>
            <person name="Minamisawa K."/>
        </authorList>
    </citation>
    <scope>NUCLEOTIDE SEQUENCE [LARGE SCALE GENOMIC DNA]</scope>
    <source>
        <strain evidence="2 3">S23321</strain>
    </source>
</reference>
<dbReference type="Proteomes" id="UP000007886">
    <property type="component" value="Chromosome"/>
</dbReference>
<protein>
    <submittedName>
        <fullName evidence="2">Uncharacterized protein</fullName>
    </submittedName>
</protein>
<feature type="transmembrane region" description="Helical" evidence="1">
    <location>
        <begin position="337"/>
        <end position="355"/>
    </location>
</feature>
<evidence type="ECO:0000313" key="3">
    <source>
        <dbReference type="Proteomes" id="UP000007886"/>
    </source>
</evidence>
<gene>
    <name evidence="2" type="ORF">S23_22450</name>
</gene>
<feature type="transmembrane region" description="Helical" evidence="1">
    <location>
        <begin position="298"/>
        <end position="317"/>
    </location>
</feature>